<comment type="caution">
    <text evidence="4">The sequence shown here is derived from an EMBL/GenBank/DDBJ whole genome shotgun (WGS) entry which is preliminary data.</text>
</comment>
<accession>A0AAE1DJV3</accession>
<feature type="signal peptide" evidence="3">
    <location>
        <begin position="1"/>
        <end position="21"/>
    </location>
</feature>
<gene>
    <name evidence="4" type="ORF">RRG08_023198</name>
</gene>
<evidence type="ECO:0000313" key="4">
    <source>
        <dbReference type="EMBL" id="KAK3773311.1"/>
    </source>
</evidence>
<keyword evidence="2" id="KW-1133">Transmembrane helix</keyword>
<feature type="compositionally biased region" description="Polar residues" evidence="1">
    <location>
        <begin position="329"/>
        <end position="353"/>
    </location>
</feature>
<keyword evidence="2" id="KW-0472">Membrane</keyword>
<organism evidence="4 5">
    <name type="scientific">Elysia crispata</name>
    <name type="common">lettuce slug</name>
    <dbReference type="NCBI Taxonomy" id="231223"/>
    <lineage>
        <taxon>Eukaryota</taxon>
        <taxon>Metazoa</taxon>
        <taxon>Spiralia</taxon>
        <taxon>Lophotrochozoa</taxon>
        <taxon>Mollusca</taxon>
        <taxon>Gastropoda</taxon>
        <taxon>Heterobranchia</taxon>
        <taxon>Euthyneura</taxon>
        <taxon>Panpulmonata</taxon>
        <taxon>Sacoglossa</taxon>
        <taxon>Placobranchoidea</taxon>
        <taxon>Plakobranchidae</taxon>
        <taxon>Elysia</taxon>
    </lineage>
</organism>
<evidence type="ECO:0000256" key="1">
    <source>
        <dbReference type="SAM" id="MobiDB-lite"/>
    </source>
</evidence>
<name>A0AAE1DJV3_9GAST</name>
<evidence type="ECO:0000256" key="3">
    <source>
        <dbReference type="SAM" id="SignalP"/>
    </source>
</evidence>
<feature type="compositionally biased region" description="Acidic residues" evidence="1">
    <location>
        <begin position="1212"/>
        <end position="1223"/>
    </location>
</feature>
<reference evidence="4" key="1">
    <citation type="journal article" date="2023" name="G3 (Bethesda)">
        <title>A reference genome for the long-term kleptoplast-retaining sea slug Elysia crispata morphotype clarki.</title>
        <authorList>
            <person name="Eastman K.E."/>
            <person name="Pendleton A.L."/>
            <person name="Shaikh M.A."/>
            <person name="Suttiyut T."/>
            <person name="Ogas R."/>
            <person name="Tomko P."/>
            <person name="Gavelis G."/>
            <person name="Widhalm J.R."/>
            <person name="Wisecaver J.H."/>
        </authorList>
    </citation>
    <scope>NUCLEOTIDE SEQUENCE</scope>
    <source>
        <strain evidence="4">ECLA1</strain>
    </source>
</reference>
<feature type="region of interest" description="Disordered" evidence="1">
    <location>
        <begin position="1250"/>
        <end position="1279"/>
    </location>
</feature>
<dbReference type="Proteomes" id="UP001283361">
    <property type="component" value="Unassembled WGS sequence"/>
</dbReference>
<feature type="region of interest" description="Disordered" evidence="1">
    <location>
        <begin position="1118"/>
        <end position="1225"/>
    </location>
</feature>
<evidence type="ECO:0000256" key="2">
    <source>
        <dbReference type="SAM" id="Phobius"/>
    </source>
</evidence>
<keyword evidence="3" id="KW-0732">Signal</keyword>
<evidence type="ECO:0000313" key="5">
    <source>
        <dbReference type="Proteomes" id="UP001283361"/>
    </source>
</evidence>
<feature type="compositionally biased region" description="Low complexity" evidence="1">
    <location>
        <begin position="1118"/>
        <end position="1131"/>
    </location>
</feature>
<proteinExistence type="predicted"/>
<feature type="transmembrane region" description="Helical" evidence="2">
    <location>
        <begin position="232"/>
        <end position="254"/>
    </location>
</feature>
<feature type="region of interest" description="Disordered" evidence="1">
    <location>
        <begin position="328"/>
        <end position="353"/>
    </location>
</feature>
<keyword evidence="2" id="KW-0812">Transmembrane</keyword>
<dbReference type="EMBL" id="JAWDGP010003545">
    <property type="protein sequence ID" value="KAK3773311.1"/>
    <property type="molecule type" value="Genomic_DNA"/>
</dbReference>
<feature type="compositionally biased region" description="Polar residues" evidence="1">
    <location>
        <begin position="1188"/>
        <end position="1202"/>
    </location>
</feature>
<feature type="region of interest" description="Disordered" evidence="1">
    <location>
        <begin position="1083"/>
        <end position="1104"/>
    </location>
</feature>
<feature type="compositionally biased region" description="Polar residues" evidence="1">
    <location>
        <begin position="1250"/>
        <end position="1262"/>
    </location>
</feature>
<sequence length="1293" mass="141716">MDAAIMLGIIALAAQLTVSSTQTSQDTCGYLPVCTGSHITASRVSGEFIILGYNHLGKSAFVFTINATTPTPDSSTMSFQPHTQRITQHGNNPIEIKNNFTTSYDCSCEINATAKFNATVMTIPTSKSAAIWLQTGNSSKKLIERQASSVVSENTSHSPFTAYLKIKTSSSTESFLLLIEILSYGNITVRCTKGKEDKTKSQGHVIGVEPDQTSERPLTEGQLGTATVAGELVAGIVLLTIAVLVLLAAMLFWGRIYYTKYMEKNGTQKEKKSEFIPMKKLSHYEEMEDSETGYYRYSDPLDHRTTLMNSSQLALDKVHIVLHHPELTSAGTSPTKSSTMAGTRVTSPTSIPETSRHLAEIVVENLRNDEDEESDIYEEYSNVVVKNEDEEQHQREEALSEMLDEEQQYQHSPAQPTARMEPPVVIRVHRKESDNKKSCDVPIQISSQPDQSSLSDQYVYFNDKNLNVDCDPLLSRPFEHSKNLVDFVDNIGHSGQKSETEDSVLNKSASSLPEENQTYVNALMVQDFITTGDADIDRSDNVLATLINRTNNTANSEKPSEKTFINDQQVPSKDLDLKTCHLTSTRPLIRVQSQLDENPNLNKCGRGSNEQSVTDNDHSLETYGLASAKPLDCEQSATTNDTDLETYGLASAKPLDYEQSVTTNDPDLETYGLASAKTLDCEQLVTKNDPDFETYGLASAKPLDCEQSVTTNDPDLETYGLASAKPLDYEQSVTTNDPDLETYGLASAKTLDCEQSVNTKDSDLETYGLASAKPLDCEQSVTTKDSDLETYGLASAKPLDCEQSVTTNDPDLETYGLASEKPLDYEQSVTTNDDTDIELYSMASAKPLDYEQSVTTTDPDLETYGLASAKPLDCEQSVTTNDPDLETYGLASAKPLDYEQSVTTNDPDLETYGLASAKPLDYEQSVTTNDPDLETYGLASAKPLDYEQSVTTNDPDLETYGLASAKPLDYEQSVTTNDPDLETYGLASAKTLDYEQSVTTNDPDLEIYGLASAKTLDCEQSVNTKDSDLETYGLASAKPLDCEQSVTTNDPDLETYSLASAKPLDCEQSVTTNVPLPVGFLINASNNPESGPDRHPAGSPECSNNEVKLKDLILQSPNNNSLLTTTSSSFSQRKNPLPDASAPQILDGGNSTTHRMPRSPSADSTPQPKRNIPTREDTEDNIYGNLVPSDTATTETAMKNTSPTPPNQNDVPNEENDDEVDANESEHVYESYSELVGCELEKFRADGNIRSWSESSPRCQDSSPERFDSEVCNTDGGLDLRTSNVYTDLEEED</sequence>
<feature type="chain" id="PRO_5041897898" evidence="3">
    <location>
        <begin position="22"/>
        <end position="1293"/>
    </location>
</feature>
<keyword evidence="5" id="KW-1185">Reference proteome</keyword>
<protein>
    <submittedName>
        <fullName evidence="4">Uncharacterized protein</fullName>
    </submittedName>
</protein>